<evidence type="ECO:0000256" key="9">
    <source>
        <dbReference type="PROSITE-ProRule" id="PRU10141"/>
    </source>
</evidence>
<feature type="binding site" evidence="9">
    <location>
        <position position="737"/>
    </location>
    <ligand>
        <name>ATP</name>
        <dbReference type="ChEBI" id="CHEBI:30616"/>
    </ligand>
</feature>
<keyword evidence="6" id="KW-0325">Glycoprotein</keyword>
<evidence type="ECO:0000313" key="13">
    <source>
        <dbReference type="EMBL" id="CAK9171392.1"/>
    </source>
</evidence>
<feature type="transmembrane region" description="Helical" evidence="10">
    <location>
        <begin position="507"/>
        <end position="525"/>
    </location>
</feature>
<gene>
    <name evidence="13" type="ORF">ILEXP_LOCUS40948</name>
</gene>
<dbReference type="SUPFAM" id="SSF56112">
    <property type="entry name" value="Protein kinase-like (PK-like)"/>
    <property type="match status" value="2"/>
</dbReference>
<evidence type="ECO:0000256" key="4">
    <source>
        <dbReference type="ARBA" id="ARBA00022741"/>
    </source>
</evidence>
<evidence type="ECO:0000256" key="8">
    <source>
        <dbReference type="ARBA" id="ARBA00048679"/>
    </source>
</evidence>
<evidence type="ECO:0000256" key="5">
    <source>
        <dbReference type="ARBA" id="ARBA00022840"/>
    </source>
</evidence>
<keyword evidence="4 9" id="KW-0547">Nucleotide-binding</keyword>
<dbReference type="InterPro" id="IPR000719">
    <property type="entry name" value="Prot_kinase_dom"/>
</dbReference>
<dbReference type="PROSITE" id="PS00107">
    <property type="entry name" value="PROTEIN_KINASE_ATP"/>
    <property type="match status" value="1"/>
</dbReference>
<keyword evidence="10" id="KW-0812">Transmembrane</keyword>
<dbReference type="SMART" id="SM00219">
    <property type="entry name" value="TyrKc"/>
    <property type="match status" value="1"/>
</dbReference>
<evidence type="ECO:0000256" key="2">
    <source>
        <dbReference type="ARBA" id="ARBA00012513"/>
    </source>
</evidence>
<feature type="signal peptide" evidence="11">
    <location>
        <begin position="1"/>
        <end position="30"/>
    </location>
</feature>
<dbReference type="GO" id="GO:0005524">
    <property type="term" value="F:ATP binding"/>
    <property type="evidence" value="ECO:0007669"/>
    <property type="project" value="UniProtKB-UniRule"/>
</dbReference>
<organism evidence="13 14">
    <name type="scientific">Ilex paraguariensis</name>
    <name type="common">yerba mate</name>
    <dbReference type="NCBI Taxonomy" id="185542"/>
    <lineage>
        <taxon>Eukaryota</taxon>
        <taxon>Viridiplantae</taxon>
        <taxon>Streptophyta</taxon>
        <taxon>Embryophyta</taxon>
        <taxon>Tracheophyta</taxon>
        <taxon>Spermatophyta</taxon>
        <taxon>Magnoliopsida</taxon>
        <taxon>eudicotyledons</taxon>
        <taxon>Gunneridae</taxon>
        <taxon>Pentapetalae</taxon>
        <taxon>asterids</taxon>
        <taxon>campanulids</taxon>
        <taxon>Aquifoliales</taxon>
        <taxon>Aquifoliaceae</taxon>
        <taxon>Ilex</taxon>
    </lineage>
</organism>
<comment type="catalytic activity">
    <reaction evidence="7">
        <text>L-threonyl-[protein] + ATP = O-phospho-L-threonyl-[protein] + ADP + H(+)</text>
        <dbReference type="Rhea" id="RHEA:46608"/>
        <dbReference type="Rhea" id="RHEA-COMP:11060"/>
        <dbReference type="Rhea" id="RHEA-COMP:11605"/>
        <dbReference type="ChEBI" id="CHEBI:15378"/>
        <dbReference type="ChEBI" id="CHEBI:30013"/>
        <dbReference type="ChEBI" id="CHEBI:30616"/>
        <dbReference type="ChEBI" id="CHEBI:61977"/>
        <dbReference type="ChEBI" id="CHEBI:456216"/>
        <dbReference type="EC" id="2.7.11.1"/>
    </reaction>
</comment>
<feature type="domain" description="Protein kinase" evidence="12">
    <location>
        <begin position="709"/>
        <end position="895"/>
    </location>
</feature>
<evidence type="ECO:0000256" key="10">
    <source>
        <dbReference type="SAM" id="Phobius"/>
    </source>
</evidence>
<feature type="chain" id="PRO_5044816649" description="non-specific serine/threonine protein kinase" evidence="11">
    <location>
        <begin position="31"/>
        <end position="895"/>
    </location>
</feature>
<dbReference type="EC" id="2.7.11.1" evidence="2"/>
<dbReference type="InterPro" id="IPR011009">
    <property type="entry name" value="Kinase-like_dom_sf"/>
</dbReference>
<dbReference type="InterPro" id="IPR020635">
    <property type="entry name" value="Tyr_kinase_cat_dom"/>
</dbReference>
<dbReference type="PANTHER" id="PTHR46008">
    <property type="entry name" value="LEAF RUST 10 DISEASE-RESISTANCE LOCUS RECEPTOR-LIKE PROTEIN KINASE-LIKE 1.4"/>
    <property type="match status" value="1"/>
</dbReference>
<dbReference type="Gene3D" id="1.10.510.10">
    <property type="entry name" value="Transferase(Phosphotransferase) domain 1"/>
    <property type="match status" value="1"/>
</dbReference>
<evidence type="ECO:0000256" key="1">
    <source>
        <dbReference type="ARBA" id="ARBA00004167"/>
    </source>
</evidence>
<comment type="caution">
    <text evidence="13">The sequence shown here is derived from an EMBL/GenBank/DDBJ whole genome shotgun (WGS) entry which is preliminary data.</text>
</comment>
<reference evidence="13 14" key="1">
    <citation type="submission" date="2024-02" db="EMBL/GenBank/DDBJ databases">
        <authorList>
            <person name="Vignale AGUSTIN F."/>
            <person name="Sosa J E."/>
            <person name="Modenutti C."/>
        </authorList>
    </citation>
    <scope>NUCLEOTIDE SEQUENCE [LARGE SCALE GENOMIC DNA]</scope>
</reference>
<accession>A0ABC8TPK1</accession>
<keyword evidence="14" id="KW-1185">Reference proteome</keyword>
<proteinExistence type="predicted"/>
<evidence type="ECO:0000259" key="12">
    <source>
        <dbReference type="PROSITE" id="PS50011"/>
    </source>
</evidence>
<protein>
    <recommendedName>
        <fullName evidence="2">non-specific serine/threonine protein kinase</fullName>
        <ecNumber evidence="2">2.7.11.1</ecNumber>
    </recommendedName>
</protein>
<dbReference type="Gene3D" id="3.30.200.20">
    <property type="entry name" value="Phosphorylase Kinase, domain 1"/>
    <property type="match status" value="2"/>
</dbReference>
<keyword evidence="10" id="KW-1133">Transmembrane helix</keyword>
<keyword evidence="10" id="KW-0472">Membrane</keyword>
<dbReference type="PANTHER" id="PTHR46008:SF54">
    <property type="entry name" value="LEAF RUST 10 DISEASE-RESISTANCE LOCUS RECEPTOR-LIKE PROTEIN KINASE-LIKE 1.2 ISOFORM X1"/>
    <property type="match status" value="1"/>
</dbReference>
<dbReference type="Proteomes" id="UP001642360">
    <property type="component" value="Unassembled WGS sequence"/>
</dbReference>
<evidence type="ECO:0000313" key="14">
    <source>
        <dbReference type="Proteomes" id="UP001642360"/>
    </source>
</evidence>
<keyword evidence="5 9" id="KW-0067">ATP-binding</keyword>
<dbReference type="GO" id="GO:0004674">
    <property type="term" value="F:protein serine/threonine kinase activity"/>
    <property type="evidence" value="ECO:0007669"/>
    <property type="project" value="UniProtKB-EC"/>
</dbReference>
<comment type="catalytic activity">
    <reaction evidence="8">
        <text>L-seryl-[protein] + ATP = O-phospho-L-seryl-[protein] + ADP + H(+)</text>
        <dbReference type="Rhea" id="RHEA:17989"/>
        <dbReference type="Rhea" id="RHEA-COMP:9863"/>
        <dbReference type="Rhea" id="RHEA-COMP:11604"/>
        <dbReference type="ChEBI" id="CHEBI:15378"/>
        <dbReference type="ChEBI" id="CHEBI:29999"/>
        <dbReference type="ChEBI" id="CHEBI:30616"/>
        <dbReference type="ChEBI" id="CHEBI:83421"/>
        <dbReference type="ChEBI" id="CHEBI:456216"/>
        <dbReference type="EC" id="2.7.11.1"/>
    </reaction>
</comment>
<dbReference type="PROSITE" id="PS50011">
    <property type="entry name" value="PROTEIN_KINASE_DOM"/>
    <property type="match status" value="1"/>
</dbReference>
<evidence type="ECO:0000256" key="7">
    <source>
        <dbReference type="ARBA" id="ARBA00047899"/>
    </source>
</evidence>
<dbReference type="InterPro" id="IPR017441">
    <property type="entry name" value="Protein_kinase_ATP_BS"/>
</dbReference>
<feature type="transmembrane region" description="Helical" evidence="10">
    <location>
        <begin position="636"/>
        <end position="657"/>
    </location>
</feature>
<dbReference type="GO" id="GO:0016020">
    <property type="term" value="C:membrane"/>
    <property type="evidence" value="ECO:0007669"/>
    <property type="project" value="UniProtKB-SubCell"/>
</dbReference>
<dbReference type="InterPro" id="IPR025287">
    <property type="entry name" value="WAK_GUB"/>
</dbReference>
<dbReference type="EMBL" id="CAUOFW020005724">
    <property type="protein sequence ID" value="CAK9171392.1"/>
    <property type="molecule type" value="Genomic_DNA"/>
</dbReference>
<evidence type="ECO:0000256" key="3">
    <source>
        <dbReference type="ARBA" id="ARBA00022729"/>
    </source>
</evidence>
<evidence type="ECO:0000256" key="6">
    <source>
        <dbReference type="ARBA" id="ARBA00023180"/>
    </source>
</evidence>
<dbReference type="AlphaFoldDB" id="A0ABC8TPK1"/>
<sequence length="895" mass="100808">MHRQLFLSPLLHHSIATIIFILITFPTCNGDDDDQYTICDTTRYHCGATIQNVSYPFWGANRPPFCGVPGFQLTCNINNYTTIDINNQNFRLLSINSSTHLVTIAPTDLWDDICLDNFNYSILDDTLFSYGPDVRNLNVFYDCRGRSLNISVRNRFTCMMRGSERVGFYADESFSSVQLPEFQPCERTMTVPVLRRAIQRFTPNETIELLELLNEGFDVEYRIEEFCSACQKSGGLCWSGTNSTQPSCLCKNIEAHPFMCPEQACWRKSRICSKNGIGFERSISLIDGNKKSNTIIIEIMKISMPTSITTVDTLIDCQIFYSEQQESNCGSPGFNVTCKGNYPTRIFSDDDYIIKDIFYTNNSLLLVKAEFYDGDNECPLPKRNFSIEKTPFNYGPATMNLSFFYNCTVPYENATYAVDCGSNATHHAFAVFHADLLRYRNYSAESCQDYVNAPVETDDLSRLLDINFTGILKKGFVLQWDAVDCRNCRSSGGSCDSDNKKFTCNHGFGAATISALFMCLLFLIYQHRNKKRYAAASFNSRDISLHPSSITDLEKDGNYFGVHIFTYGELEEATNNFDSKKELGDGGYGTVYQGKLRDGRAVAVKRLYENNYKTVGQFMNEVEILTHKGLNLGLKIGIGFGAATISALFMCLLFLIYQHRNKKRYAAASFNSRDISLHPSSITDLEKDGNYFGVHIFTYGELEEATNNFDSKKELGDGGYGTVYQGKLRDGRAVAVKRLYENNYKTVGQFMNEVEILTLLIELISSKPAVDITRHRHEINLSTMAINKIKNHSLHELVDPSLGFESNCKVRDMVNDVAELAFQCLQNGREMRPSMGEVLEVLKGIQNKDYGVQNVEKVDILADDVVLSNANPFTLSPDSVTAVWVSSSTTPNDSA</sequence>
<dbReference type="Pfam" id="PF14380">
    <property type="entry name" value="WAK_assoc"/>
    <property type="match status" value="2"/>
</dbReference>
<comment type="subcellular location">
    <subcellularLocation>
        <location evidence="1">Membrane</location>
        <topology evidence="1">Single-pass membrane protein</topology>
    </subcellularLocation>
</comment>
<keyword evidence="3 11" id="KW-0732">Signal</keyword>
<evidence type="ECO:0000256" key="11">
    <source>
        <dbReference type="SAM" id="SignalP"/>
    </source>
</evidence>
<name>A0ABC8TPK1_9AQUA</name>
<dbReference type="Pfam" id="PF13947">
    <property type="entry name" value="GUB_WAK_bind"/>
    <property type="match status" value="1"/>
</dbReference>
<dbReference type="InterPro" id="IPR032872">
    <property type="entry name" value="WAK_assoc_C"/>
</dbReference>